<gene>
    <name evidence="3" type="ORF">QQF64_025813</name>
</gene>
<feature type="region of interest" description="Disordered" evidence="1">
    <location>
        <begin position="311"/>
        <end position="335"/>
    </location>
</feature>
<dbReference type="PANTHER" id="PTHR33223:SF6">
    <property type="entry name" value="CCHC-TYPE DOMAIN-CONTAINING PROTEIN"/>
    <property type="match status" value="1"/>
</dbReference>
<dbReference type="Pfam" id="PF03732">
    <property type="entry name" value="Retrotrans_gag"/>
    <property type="match status" value="1"/>
</dbReference>
<feature type="compositionally biased region" description="Basic and acidic residues" evidence="1">
    <location>
        <begin position="1"/>
        <end position="35"/>
    </location>
</feature>
<feature type="region of interest" description="Disordered" evidence="1">
    <location>
        <begin position="1"/>
        <end position="55"/>
    </location>
</feature>
<feature type="domain" description="Retrotransposon gag" evidence="2">
    <location>
        <begin position="193"/>
        <end position="276"/>
    </location>
</feature>
<dbReference type="Proteomes" id="UP001558613">
    <property type="component" value="Unassembled WGS sequence"/>
</dbReference>
<organism evidence="3 4">
    <name type="scientific">Cirrhinus molitorella</name>
    <name type="common">mud carp</name>
    <dbReference type="NCBI Taxonomy" id="172907"/>
    <lineage>
        <taxon>Eukaryota</taxon>
        <taxon>Metazoa</taxon>
        <taxon>Chordata</taxon>
        <taxon>Craniata</taxon>
        <taxon>Vertebrata</taxon>
        <taxon>Euteleostomi</taxon>
        <taxon>Actinopterygii</taxon>
        <taxon>Neopterygii</taxon>
        <taxon>Teleostei</taxon>
        <taxon>Ostariophysi</taxon>
        <taxon>Cypriniformes</taxon>
        <taxon>Cyprinidae</taxon>
        <taxon>Labeoninae</taxon>
        <taxon>Labeonini</taxon>
        <taxon>Cirrhinus</taxon>
    </lineage>
</organism>
<dbReference type="EMBL" id="JAYMGO010000003">
    <property type="protein sequence ID" value="KAL1279140.1"/>
    <property type="molecule type" value="Genomic_DNA"/>
</dbReference>
<proteinExistence type="predicted"/>
<dbReference type="InterPro" id="IPR005162">
    <property type="entry name" value="Retrotrans_gag_dom"/>
</dbReference>
<evidence type="ECO:0000256" key="1">
    <source>
        <dbReference type="SAM" id="MobiDB-lite"/>
    </source>
</evidence>
<sequence length="378" mass="43116">MKEEEQGGLMKMKEERQDLNEVEEKHQVQKDHNVNGEKSYPTPIHHPRLSSAVGQSSGSAGLEPWTFRYCNSSLASCATKTYSPTSVSHLSLHPNSVQQPSSQVSGALCFHTTRWLCFIPAGTYATVQIHLHLCITASLAWLSPNSWKRNSSFDSASTRLSDEADPLLYLIRCQGFLALHPLADIDILATFRSILHGTARDWWEVTRSSITTWTEFETAFLSAFLSEDHEDELAERVRTRHQRERESIRDFVFTYHALCKRWKPCLTENETVKMILKNINPYLASQLRSHVNTVGELVKLEHQIEKDHEQQLQYEKSMSRKSQPDRCSSDGVSLPSTSLKRDFVVCFSSKKIGEDLLRFQEVMPHHLSAGDHAEQYAN</sequence>
<evidence type="ECO:0000313" key="3">
    <source>
        <dbReference type="EMBL" id="KAL1279140.1"/>
    </source>
</evidence>
<evidence type="ECO:0000313" key="4">
    <source>
        <dbReference type="Proteomes" id="UP001558613"/>
    </source>
</evidence>
<comment type="caution">
    <text evidence="3">The sequence shown here is derived from an EMBL/GenBank/DDBJ whole genome shotgun (WGS) entry which is preliminary data.</text>
</comment>
<evidence type="ECO:0000259" key="2">
    <source>
        <dbReference type="Pfam" id="PF03732"/>
    </source>
</evidence>
<dbReference type="PANTHER" id="PTHR33223">
    <property type="entry name" value="CCHC-TYPE DOMAIN-CONTAINING PROTEIN"/>
    <property type="match status" value="1"/>
</dbReference>
<name>A0ABR3NQI5_9TELE</name>
<accession>A0ABR3NQI5</accession>
<keyword evidence="4" id="KW-1185">Reference proteome</keyword>
<protein>
    <recommendedName>
        <fullName evidence="2">Retrotransposon gag domain-containing protein</fullName>
    </recommendedName>
</protein>
<reference evidence="3 4" key="1">
    <citation type="submission" date="2023-09" db="EMBL/GenBank/DDBJ databases">
        <authorList>
            <person name="Wang M."/>
        </authorList>
    </citation>
    <scope>NUCLEOTIDE SEQUENCE [LARGE SCALE GENOMIC DNA]</scope>
    <source>
        <strain evidence="3">GT-2023</strain>
        <tissue evidence="3">Liver</tissue>
    </source>
</reference>